<dbReference type="PANTHER" id="PTHR30146">
    <property type="entry name" value="LACI-RELATED TRANSCRIPTIONAL REPRESSOR"/>
    <property type="match status" value="1"/>
</dbReference>
<dbReference type="SMART" id="SM00354">
    <property type="entry name" value="HTH_LACI"/>
    <property type="match status" value="1"/>
</dbReference>
<evidence type="ECO:0000256" key="2">
    <source>
        <dbReference type="ARBA" id="ARBA00023125"/>
    </source>
</evidence>
<evidence type="ECO:0000313" key="6">
    <source>
        <dbReference type="Proteomes" id="UP000319746"/>
    </source>
</evidence>
<name>A0A543ANV3_9MICC</name>
<dbReference type="Gene3D" id="1.10.260.40">
    <property type="entry name" value="lambda repressor-like DNA-binding domains"/>
    <property type="match status" value="1"/>
</dbReference>
<sequence>MPAHPKSGRVRLKDVADATGLAPSTVSRAFTNPDRVNFQTVEKIMRVAHQMGYRRQPTLTASEDALTRTINIIVQDSSNQFYMGFMHGILQRARLAGYLTIVADTGEDLSMERAYIRRLNRAVDGIIAAAPTTPASELRELARTAPLVLFNREISGVNSVVAFTPDDVSALVDHLHQYGHTRIVWCAGPKFAWSNKIRTDRLVQRCAELGIELIVTGPFIPTVHQGWLAASKAIAYEPTAIMGFNDQLAVGAIQYLLAHGYRVPEDISVTGFDNTQSASIIHTGLTCLRAPLTLAGHRAVEMLFGLLEGDTGAQAIRLEAELVTRGSTGPARQHSLPSP</sequence>
<keyword evidence="6" id="KW-1185">Reference proteome</keyword>
<evidence type="ECO:0000256" key="3">
    <source>
        <dbReference type="ARBA" id="ARBA00023163"/>
    </source>
</evidence>
<proteinExistence type="predicted"/>
<accession>A0A543ANV3</accession>
<dbReference type="PROSITE" id="PS50932">
    <property type="entry name" value="HTH_LACI_2"/>
    <property type="match status" value="1"/>
</dbReference>
<dbReference type="SUPFAM" id="SSF47413">
    <property type="entry name" value="lambda repressor-like DNA-binding domains"/>
    <property type="match status" value="1"/>
</dbReference>
<dbReference type="InterPro" id="IPR000843">
    <property type="entry name" value="HTH_LacI"/>
</dbReference>
<dbReference type="Gene3D" id="3.40.50.2300">
    <property type="match status" value="2"/>
</dbReference>
<dbReference type="RefSeq" id="WP_170200346.1">
    <property type="nucleotide sequence ID" value="NZ_BAABAN010000016.1"/>
</dbReference>
<feature type="domain" description="HTH lacI-type" evidence="4">
    <location>
        <begin position="10"/>
        <end position="66"/>
    </location>
</feature>
<reference evidence="5 6" key="1">
    <citation type="submission" date="2019-06" db="EMBL/GenBank/DDBJ databases">
        <title>Sequencing the genomes of 1000 actinobacteria strains.</title>
        <authorList>
            <person name="Klenk H.-P."/>
        </authorList>
    </citation>
    <scope>NUCLEOTIDE SEQUENCE [LARGE SCALE GENOMIC DNA]</scope>
    <source>
        <strain evidence="5 6">DSM 24083</strain>
    </source>
</reference>
<organism evidence="5 6">
    <name type="scientific">Enteractinococcus coprophilus</name>
    <dbReference type="NCBI Taxonomy" id="1027633"/>
    <lineage>
        <taxon>Bacteria</taxon>
        <taxon>Bacillati</taxon>
        <taxon>Actinomycetota</taxon>
        <taxon>Actinomycetes</taxon>
        <taxon>Micrococcales</taxon>
        <taxon>Micrococcaceae</taxon>
    </lineage>
</organism>
<dbReference type="CDD" id="cd06267">
    <property type="entry name" value="PBP1_LacI_sugar_binding-like"/>
    <property type="match status" value="1"/>
</dbReference>
<dbReference type="EMBL" id="VFOU01000001">
    <property type="protein sequence ID" value="TQL74260.1"/>
    <property type="molecule type" value="Genomic_DNA"/>
</dbReference>
<dbReference type="Pfam" id="PF00356">
    <property type="entry name" value="LacI"/>
    <property type="match status" value="1"/>
</dbReference>
<dbReference type="AlphaFoldDB" id="A0A543ANV3"/>
<keyword evidence="3" id="KW-0804">Transcription</keyword>
<dbReference type="GO" id="GO:0000976">
    <property type="term" value="F:transcription cis-regulatory region binding"/>
    <property type="evidence" value="ECO:0007669"/>
    <property type="project" value="TreeGrafter"/>
</dbReference>
<dbReference type="InterPro" id="IPR010982">
    <property type="entry name" value="Lambda_DNA-bd_dom_sf"/>
</dbReference>
<keyword evidence="2" id="KW-0238">DNA-binding</keyword>
<evidence type="ECO:0000313" key="5">
    <source>
        <dbReference type="EMBL" id="TQL74260.1"/>
    </source>
</evidence>
<protein>
    <submittedName>
        <fullName evidence="5">LacI family transcriptional regulator</fullName>
    </submittedName>
</protein>
<dbReference type="Pfam" id="PF13377">
    <property type="entry name" value="Peripla_BP_3"/>
    <property type="match status" value="1"/>
</dbReference>
<dbReference type="SUPFAM" id="SSF53822">
    <property type="entry name" value="Periplasmic binding protein-like I"/>
    <property type="match status" value="1"/>
</dbReference>
<comment type="caution">
    <text evidence="5">The sequence shown here is derived from an EMBL/GenBank/DDBJ whole genome shotgun (WGS) entry which is preliminary data.</text>
</comment>
<dbReference type="InterPro" id="IPR046335">
    <property type="entry name" value="LacI/GalR-like_sensor"/>
</dbReference>
<gene>
    <name evidence="5" type="ORF">FB556_0719</name>
</gene>
<evidence type="ECO:0000256" key="1">
    <source>
        <dbReference type="ARBA" id="ARBA00023015"/>
    </source>
</evidence>
<dbReference type="GO" id="GO:0003700">
    <property type="term" value="F:DNA-binding transcription factor activity"/>
    <property type="evidence" value="ECO:0007669"/>
    <property type="project" value="TreeGrafter"/>
</dbReference>
<dbReference type="InterPro" id="IPR028082">
    <property type="entry name" value="Peripla_BP_I"/>
</dbReference>
<dbReference type="CDD" id="cd01392">
    <property type="entry name" value="HTH_LacI"/>
    <property type="match status" value="1"/>
</dbReference>
<dbReference type="Proteomes" id="UP000319746">
    <property type="component" value="Unassembled WGS sequence"/>
</dbReference>
<dbReference type="PANTHER" id="PTHR30146:SF138">
    <property type="entry name" value="TRANSCRIPTIONAL REGULATORY PROTEIN"/>
    <property type="match status" value="1"/>
</dbReference>
<evidence type="ECO:0000259" key="4">
    <source>
        <dbReference type="PROSITE" id="PS50932"/>
    </source>
</evidence>
<keyword evidence="1" id="KW-0805">Transcription regulation</keyword>